<evidence type="ECO:0000313" key="2">
    <source>
        <dbReference type="EMBL" id="SVB53259.1"/>
    </source>
</evidence>
<gene>
    <name evidence="2" type="ORF">METZ01_LOCUS206113</name>
</gene>
<organism evidence="2">
    <name type="scientific">marine metagenome</name>
    <dbReference type="NCBI Taxonomy" id="408172"/>
    <lineage>
        <taxon>unclassified sequences</taxon>
        <taxon>metagenomes</taxon>
        <taxon>ecological metagenomes</taxon>
    </lineage>
</organism>
<name>A0A382ESC3_9ZZZZ</name>
<evidence type="ECO:0000259" key="1">
    <source>
        <dbReference type="Pfam" id="PF02036"/>
    </source>
</evidence>
<feature type="non-terminal residue" evidence="2">
    <location>
        <position position="1"/>
    </location>
</feature>
<proteinExistence type="predicted"/>
<dbReference type="InterPro" id="IPR003033">
    <property type="entry name" value="SCP2_sterol-bd_dom"/>
</dbReference>
<dbReference type="SUPFAM" id="SSF55718">
    <property type="entry name" value="SCP-like"/>
    <property type="match status" value="1"/>
</dbReference>
<dbReference type="Gene3D" id="3.30.1050.10">
    <property type="entry name" value="SCP2 sterol-binding domain"/>
    <property type="match status" value="1"/>
</dbReference>
<dbReference type="InterPro" id="IPR036527">
    <property type="entry name" value="SCP2_sterol-bd_dom_sf"/>
</dbReference>
<reference evidence="2" key="1">
    <citation type="submission" date="2018-05" db="EMBL/GenBank/DDBJ databases">
        <authorList>
            <person name="Lanie J.A."/>
            <person name="Ng W.-L."/>
            <person name="Kazmierczak K.M."/>
            <person name="Andrzejewski T.M."/>
            <person name="Davidsen T.M."/>
            <person name="Wayne K.J."/>
            <person name="Tettelin H."/>
            <person name="Glass J.I."/>
            <person name="Rusch D."/>
            <person name="Podicherti R."/>
            <person name="Tsui H.-C.T."/>
            <person name="Winkler M.E."/>
        </authorList>
    </citation>
    <scope>NUCLEOTIDE SEQUENCE</scope>
</reference>
<sequence>VKKIVHLSDEWVEELNNVAQSHKGLKEATTEIKLLVEYRVVDEETFVWQINIDKGAIEIYVGNNHEADVWFETDRSVAVSLFEGAMNPLNAVIEGTMQIGGDPRKLIEASGMFEQLEDVFEAIRAVTVTNIQ</sequence>
<accession>A0A382ESC3</accession>
<feature type="domain" description="SCP2" evidence="1">
    <location>
        <begin position="18"/>
        <end position="112"/>
    </location>
</feature>
<dbReference type="Pfam" id="PF02036">
    <property type="entry name" value="SCP2"/>
    <property type="match status" value="1"/>
</dbReference>
<protein>
    <recommendedName>
        <fullName evidence="1">SCP2 domain-containing protein</fullName>
    </recommendedName>
</protein>
<dbReference type="AlphaFoldDB" id="A0A382ESC3"/>
<dbReference type="EMBL" id="UINC01045921">
    <property type="protein sequence ID" value="SVB53259.1"/>
    <property type="molecule type" value="Genomic_DNA"/>
</dbReference>